<dbReference type="Proteomes" id="UP001275932">
    <property type="component" value="Unassembled WGS sequence"/>
</dbReference>
<dbReference type="EMBL" id="JALBUT010000002">
    <property type="protein sequence ID" value="MDX8414976.1"/>
    <property type="molecule type" value="Genomic_DNA"/>
</dbReference>
<feature type="domain" description="Transcription regulator AsnC/Lrp ligand binding" evidence="1">
    <location>
        <begin position="65"/>
        <end position="138"/>
    </location>
</feature>
<dbReference type="PANTHER" id="PTHR43413:SF7">
    <property type="entry name" value="HTH-TYPE TRANSCRIPTIONAL REGULATOR PTR2"/>
    <property type="match status" value="1"/>
</dbReference>
<dbReference type="Pfam" id="PF01037">
    <property type="entry name" value="AsnC_trans_reg"/>
    <property type="match status" value="1"/>
</dbReference>
<reference evidence="2 3" key="1">
    <citation type="submission" date="2022-03" db="EMBL/GenBank/DDBJ databases">
        <title>Novel taxa within the pig intestine.</title>
        <authorList>
            <person name="Wylensek D."/>
            <person name="Bishof K."/>
            <person name="Afrizal A."/>
            <person name="Clavel T."/>
        </authorList>
    </citation>
    <scope>NUCLEOTIDE SEQUENCE [LARGE SCALE GENOMIC DNA]</scope>
    <source>
        <strain evidence="2 3">CLA-KB-P66</strain>
    </source>
</reference>
<dbReference type="InterPro" id="IPR019887">
    <property type="entry name" value="Tscrpt_reg_AsnC/Lrp_C"/>
</dbReference>
<dbReference type="InterPro" id="IPR050684">
    <property type="entry name" value="HTH-Siroheme_Decarb"/>
</dbReference>
<accession>A0ABU4WEI2</accession>
<evidence type="ECO:0000313" key="2">
    <source>
        <dbReference type="EMBL" id="MDX8414976.1"/>
    </source>
</evidence>
<dbReference type="PANTHER" id="PTHR43413">
    <property type="entry name" value="TRANSCRIPTIONAL REGULATOR, ASNC FAMILY"/>
    <property type="match status" value="1"/>
</dbReference>
<proteinExistence type="predicted"/>
<comment type="caution">
    <text evidence="2">The sequence shown here is derived from an EMBL/GenBank/DDBJ whole genome shotgun (WGS) entry which is preliminary data.</text>
</comment>
<protein>
    <submittedName>
        <fullName evidence="2">Lrp/AsnC family transcriptional regulator</fullName>
    </submittedName>
</protein>
<dbReference type="Gene3D" id="3.30.70.920">
    <property type="match status" value="1"/>
</dbReference>
<dbReference type="RefSeq" id="WP_370396423.1">
    <property type="nucleotide sequence ID" value="NZ_JALBUT010000002.1"/>
</dbReference>
<dbReference type="SMART" id="SM00344">
    <property type="entry name" value="HTH_ASNC"/>
    <property type="match status" value="1"/>
</dbReference>
<sequence>MEKVLKLLLEGEALDTEQIGKILSMSKPEVEAAIQKMVDDKILLGWRPVFNPDFEGKSVVRAAIELKISPERDGGFDRLAERVSKFEQVESCYLMSGAYDLLLFIKARSLREVASFVYERLASIHGVTSTATHFFLRTYKQQGFMLTTENSNEDRPLVSP</sequence>
<keyword evidence="3" id="KW-1185">Reference proteome</keyword>
<evidence type="ECO:0000313" key="3">
    <source>
        <dbReference type="Proteomes" id="UP001275932"/>
    </source>
</evidence>
<dbReference type="SUPFAM" id="SSF54909">
    <property type="entry name" value="Dimeric alpha+beta barrel"/>
    <property type="match status" value="1"/>
</dbReference>
<dbReference type="InterPro" id="IPR011008">
    <property type="entry name" value="Dimeric_a/b-barrel"/>
</dbReference>
<dbReference type="InterPro" id="IPR019888">
    <property type="entry name" value="Tscrpt_reg_AsnC-like"/>
</dbReference>
<name>A0ABU4WEI2_9BACT</name>
<evidence type="ECO:0000259" key="1">
    <source>
        <dbReference type="Pfam" id="PF01037"/>
    </source>
</evidence>
<organism evidence="2 3">
    <name type="scientific">Intestinicryptomonas porci</name>
    <dbReference type="NCBI Taxonomy" id="2926320"/>
    <lineage>
        <taxon>Bacteria</taxon>
        <taxon>Pseudomonadati</taxon>
        <taxon>Verrucomicrobiota</taxon>
        <taxon>Opitutia</taxon>
        <taxon>Opitutales</taxon>
        <taxon>Intestinicryptomonaceae</taxon>
        <taxon>Intestinicryptomonas</taxon>
    </lineage>
</organism>
<gene>
    <name evidence="2" type="ORF">MOX91_02095</name>
</gene>